<accession>A0A7J8ILB4</accession>
<evidence type="ECO:0000313" key="3">
    <source>
        <dbReference type="Proteomes" id="UP000593571"/>
    </source>
</evidence>
<sequence>MFSDFLRGLLRSVKASAKPFPVNFLVSSSFSFSCSFPFSWLFFSYVFLFQFQQFISKFLRNHLLELLNVILVHTQVKGVCHLNHSLSDFCNLLILRKSFEVMDDPLECLLPDAIYNSVTSS</sequence>
<evidence type="ECO:0000256" key="1">
    <source>
        <dbReference type="SAM" id="Phobius"/>
    </source>
</evidence>
<keyword evidence="1" id="KW-0812">Transmembrane</keyword>
<reference evidence="2 3" key="1">
    <citation type="journal article" date="2020" name="Nature">
        <title>Six reference-quality genomes reveal evolution of bat adaptations.</title>
        <authorList>
            <person name="Jebb D."/>
            <person name="Huang Z."/>
            <person name="Pippel M."/>
            <person name="Hughes G.M."/>
            <person name="Lavrichenko K."/>
            <person name="Devanna P."/>
            <person name="Winkler S."/>
            <person name="Jermiin L.S."/>
            <person name="Skirmuntt E.C."/>
            <person name="Katzourakis A."/>
            <person name="Burkitt-Gray L."/>
            <person name="Ray D.A."/>
            <person name="Sullivan K.A.M."/>
            <person name="Roscito J.G."/>
            <person name="Kirilenko B.M."/>
            <person name="Davalos L.M."/>
            <person name="Corthals A.P."/>
            <person name="Power M.L."/>
            <person name="Jones G."/>
            <person name="Ransome R.D."/>
            <person name="Dechmann D.K.N."/>
            <person name="Locatelli A.G."/>
            <person name="Puechmaille S.J."/>
            <person name="Fedrigo O."/>
            <person name="Jarvis E.D."/>
            <person name="Hiller M."/>
            <person name="Vernes S.C."/>
            <person name="Myers E.W."/>
            <person name="Teeling E.C."/>
        </authorList>
    </citation>
    <scope>NUCLEOTIDE SEQUENCE [LARGE SCALE GENOMIC DNA]</scope>
    <source>
        <strain evidence="2">MRouAeg1</strain>
        <tissue evidence="2">Muscle</tissue>
    </source>
</reference>
<name>A0A7J8ILB4_ROUAE</name>
<feature type="transmembrane region" description="Helical" evidence="1">
    <location>
        <begin position="20"/>
        <end position="48"/>
    </location>
</feature>
<comment type="caution">
    <text evidence="2">The sequence shown here is derived from an EMBL/GenBank/DDBJ whole genome shotgun (WGS) entry which is preliminary data.</text>
</comment>
<keyword evidence="1" id="KW-0472">Membrane</keyword>
<keyword evidence="3" id="KW-1185">Reference proteome</keyword>
<keyword evidence="1" id="KW-1133">Transmembrane helix</keyword>
<organism evidence="2 3">
    <name type="scientific">Rousettus aegyptiacus</name>
    <name type="common">Egyptian fruit bat</name>
    <name type="synonym">Pteropus aegyptiacus</name>
    <dbReference type="NCBI Taxonomy" id="9407"/>
    <lineage>
        <taxon>Eukaryota</taxon>
        <taxon>Metazoa</taxon>
        <taxon>Chordata</taxon>
        <taxon>Craniata</taxon>
        <taxon>Vertebrata</taxon>
        <taxon>Euteleostomi</taxon>
        <taxon>Mammalia</taxon>
        <taxon>Eutheria</taxon>
        <taxon>Laurasiatheria</taxon>
        <taxon>Chiroptera</taxon>
        <taxon>Yinpterochiroptera</taxon>
        <taxon>Pteropodoidea</taxon>
        <taxon>Pteropodidae</taxon>
        <taxon>Rousettinae</taxon>
        <taxon>Rousettus</taxon>
    </lineage>
</organism>
<protein>
    <submittedName>
        <fullName evidence="2">Uncharacterized protein</fullName>
    </submittedName>
</protein>
<gene>
    <name evidence="2" type="ORF">HJG63_010591</name>
</gene>
<dbReference type="AlphaFoldDB" id="A0A7J8ILB4"/>
<dbReference type="Proteomes" id="UP000593571">
    <property type="component" value="Unassembled WGS sequence"/>
</dbReference>
<evidence type="ECO:0000313" key="2">
    <source>
        <dbReference type="EMBL" id="KAF6485374.1"/>
    </source>
</evidence>
<proteinExistence type="predicted"/>
<dbReference type="EMBL" id="JACASE010000003">
    <property type="protein sequence ID" value="KAF6485374.1"/>
    <property type="molecule type" value="Genomic_DNA"/>
</dbReference>
<dbReference type="PROSITE" id="PS51257">
    <property type="entry name" value="PROKAR_LIPOPROTEIN"/>
    <property type="match status" value="1"/>
</dbReference>